<dbReference type="SUPFAM" id="SSF54928">
    <property type="entry name" value="RNA-binding domain, RBD"/>
    <property type="match status" value="1"/>
</dbReference>
<protein>
    <submittedName>
        <fullName evidence="2">DUF4216 domain-containing protein</fullName>
    </submittedName>
</protein>
<sequence length="113" mass="13145">MPRDPISNENLGFAFVLFREKKYMPAVLNPHFIHVINSKILVVDKADREKIVEHHQPMETAPHDLRSHLNGMDRKYYDFWLHTKAELGLIDLNNDSSHRGGAYPLVEDNLIEL</sequence>
<name>A0A1I7ZLE2_9BILA</name>
<evidence type="ECO:0000313" key="2">
    <source>
        <dbReference type="WBParaSite" id="L893_g276.t1"/>
    </source>
</evidence>
<dbReference type="AlphaFoldDB" id="A0A1I7ZLE2"/>
<proteinExistence type="predicted"/>
<evidence type="ECO:0000313" key="1">
    <source>
        <dbReference type="Proteomes" id="UP000095287"/>
    </source>
</evidence>
<organism evidence="1 2">
    <name type="scientific">Steinernema glaseri</name>
    <dbReference type="NCBI Taxonomy" id="37863"/>
    <lineage>
        <taxon>Eukaryota</taxon>
        <taxon>Metazoa</taxon>
        <taxon>Ecdysozoa</taxon>
        <taxon>Nematoda</taxon>
        <taxon>Chromadorea</taxon>
        <taxon>Rhabditida</taxon>
        <taxon>Tylenchina</taxon>
        <taxon>Panagrolaimomorpha</taxon>
        <taxon>Strongyloidoidea</taxon>
        <taxon>Steinernematidae</taxon>
        <taxon>Steinernema</taxon>
    </lineage>
</organism>
<keyword evidence="1" id="KW-1185">Reference proteome</keyword>
<dbReference type="InterPro" id="IPR035979">
    <property type="entry name" value="RBD_domain_sf"/>
</dbReference>
<dbReference type="Proteomes" id="UP000095287">
    <property type="component" value="Unplaced"/>
</dbReference>
<reference evidence="2" key="1">
    <citation type="submission" date="2016-11" db="UniProtKB">
        <authorList>
            <consortium name="WormBaseParasite"/>
        </authorList>
    </citation>
    <scope>IDENTIFICATION</scope>
</reference>
<accession>A0A1I7ZLE2</accession>
<dbReference type="WBParaSite" id="L893_g276.t1">
    <property type="protein sequence ID" value="L893_g276.t1"/>
    <property type="gene ID" value="L893_g276"/>
</dbReference>
<dbReference type="GO" id="GO:0003676">
    <property type="term" value="F:nucleic acid binding"/>
    <property type="evidence" value="ECO:0007669"/>
    <property type="project" value="InterPro"/>
</dbReference>